<evidence type="ECO:0000256" key="7">
    <source>
        <dbReference type="PIRSR" id="PIRSR604808-3"/>
    </source>
</evidence>
<sequence>MLKLASWNVNSLKIRLEQVLTWLDSSAIDILALQETKIINENFPEEAFAERGYHFAYAGQKTYNGVAIISRYPIRDIVTDIPGLDDPQRRILAATTAGIRLINLYVPNGSELNSEKYYYKLMWLEKVSAYIQHQLILHPKVAVVGDFNIAPDDRDVHDPVIWQNCVFVSPAERKAFTDLLDMGLVDSFRNFLQEEKLFSWWDYRAGAFRRNMGLRIDHVLLNKELTALCKQSQIDKAPRKWERPSDHAPVWVELELELLP</sequence>
<name>A0A0W0W6C7_9GAMM</name>
<feature type="active site" description="Proton acceptor" evidence="5">
    <location>
        <position position="247"/>
    </location>
</feature>
<dbReference type="Proteomes" id="UP000054908">
    <property type="component" value="Unassembled WGS sequence"/>
</dbReference>
<feature type="binding site" evidence="6">
    <location>
        <position position="35"/>
    </location>
    <ligand>
        <name>Mg(2+)</name>
        <dbReference type="ChEBI" id="CHEBI:18420"/>
        <label>1</label>
    </ligand>
</feature>
<gene>
    <name evidence="9" type="ORF">Lmac_1000</name>
</gene>
<dbReference type="EMBL" id="LNYL01000027">
    <property type="protein sequence ID" value="KTD27941.1"/>
    <property type="molecule type" value="Genomic_DNA"/>
</dbReference>
<evidence type="ECO:0000256" key="6">
    <source>
        <dbReference type="PIRSR" id="PIRSR604808-2"/>
    </source>
</evidence>
<feature type="active site" description="Proton donor/acceptor" evidence="5">
    <location>
        <position position="146"/>
    </location>
</feature>
<evidence type="ECO:0000259" key="8">
    <source>
        <dbReference type="Pfam" id="PF03372"/>
    </source>
</evidence>
<dbReference type="OrthoDB" id="9803914at2"/>
<keyword evidence="3" id="KW-0378">Hydrolase</keyword>
<dbReference type="GO" id="GO:0006281">
    <property type="term" value="P:DNA repair"/>
    <property type="evidence" value="ECO:0007669"/>
    <property type="project" value="InterPro"/>
</dbReference>
<protein>
    <recommendedName>
        <fullName evidence="8">Endonuclease/exonuclease/phosphatase domain-containing protein</fullName>
    </recommendedName>
</protein>
<feature type="active site" evidence="5">
    <location>
        <position position="105"/>
    </location>
</feature>
<dbReference type="NCBIfam" id="TIGR00195">
    <property type="entry name" value="exoDNase_III"/>
    <property type="match status" value="1"/>
</dbReference>
<dbReference type="InterPro" id="IPR005135">
    <property type="entry name" value="Endo/exonuclease/phosphatase"/>
</dbReference>
<comment type="caution">
    <text evidence="9">The sequence shown here is derived from an EMBL/GenBank/DDBJ whole genome shotgun (WGS) entry which is preliminary data.</text>
</comment>
<evidence type="ECO:0000313" key="10">
    <source>
        <dbReference type="Proteomes" id="UP000054908"/>
    </source>
</evidence>
<proteinExistence type="inferred from homology"/>
<feature type="site" description="Important for catalytic activity" evidence="7">
    <location>
        <position position="217"/>
    </location>
</feature>
<evidence type="ECO:0000256" key="5">
    <source>
        <dbReference type="PIRSR" id="PIRSR604808-1"/>
    </source>
</evidence>
<evidence type="ECO:0000256" key="3">
    <source>
        <dbReference type="ARBA" id="ARBA00022801"/>
    </source>
</evidence>
<dbReference type="NCBIfam" id="TIGR00633">
    <property type="entry name" value="xth"/>
    <property type="match status" value="1"/>
</dbReference>
<feature type="domain" description="Endonuclease/exonuclease/phosphatase" evidence="8">
    <location>
        <begin position="5"/>
        <end position="247"/>
    </location>
</feature>
<evidence type="ECO:0000313" key="9">
    <source>
        <dbReference type="EMBL" id="KTD27941.1"/>
    </source>
</evidence>
<dbReference type="Pfam" id="PF03372">
    <property type="entry name" value="Exo_endo_phos"/>
    <property type="match status" value="1"/>
</dbReference>
<keyword evidence="4 6" id="KW-0460">Magnesium</keyword>
<comment type="similarity">
    <text evidence="1">Belongs to the DNA repair enzymes AP/ExoA family.</text>
</comment>
<dbReference type="RefSeq" id="WP_058451803.1">
    <property type="nucleotide sequence ID" value="NZ_CAAAIB010000018.1"/>
</dbReference>
<keyword evidence="2 6" id="KW-0479">Metal-binding</keyword>
<evidence type="ECO:0000256" key="1">
    <source>
        <dbReference type="ARBA" id="ARBA00007092"/>
    </source>
</evidence>
<dbReference type="PANTHER" id="PTHR43250">
    <property type="entry name" value="EXODEOXYRIBONUCLEASE III"/>
    <property type="match status" value="1"/>
</dbReference>
<feature type="binding site" evidence="6">
    <location>
        <position position="246"/>
    </location>
    <ligand>
        <name>Mg(2+)</name>
        <dbReference type="ChEBI" id="CHEBI:18420"/>
        <label>1</label>
    </ligand>
</feature>
<comment type="cofactor">
    <cofactor evidence="6">
        <name>Mg(2+)</name>
        <dbReference type="ChEBI" id="CHEBI:18420"/>
    </cofactor>
    <cofactor evidence="6">
        <name>Mn(2+)</name>
        <dbReference type="ChEBI" id="CHEBI:29035"/>
    </cofactor>
    <text evidence="6">Probably binds two magnesium or manganese ions per subunit.</text>
</comment>
<dbReference type="InterPro" id="IPR004808">
    <property type="entry name" value="AP_endonuc_1"/>
</dbReference>
<dbReference type="CDD" id="cd09086">
    <property type="entry name" value="ExoIII-like_AP-endo"/>
    <property type="match status" value="1"/>
</dbReference>
<feature type="site" description="Transition state stabilizer" evidence="7">
    <location>
        <position position="148"/>
    </location>
</feature>
<dbReference type="InterPro" id="IPR036691">
    <property type="entry name" value="Endo/exonu/phosph_ase_sf"/>
</dbReference>
<keyword evidence="10" id="KW-1185">Reference proteome</keyword>
<dbReference type="SUPFAM" id="SSF56219">
    <property type="entry name" value="DNase I-like"/>
    <property type="match status" value="1"/>
</dbReference>
<feature type="binding site" evidence="6">
    <location>
        <position position="247"/>
    </location>
    <ligand>
        <name>Mg(2+)</name>
        <dbReference type="ChEBI" id="CHEBI:18420"/>
        <label>1</label>
    </ligand>
</feature>
<dbReference type="PATRIC" id="fig|466.6.peg.1065"/>
<dbReference type="InterPro" id="IPR037493">
    <property type="entry name" value="ExoIII-like"/>
</dbReference>
<feature type="site" description="Interaction with DNA substrate" evidence="7">
    <location>
        <position position="247"/>
    </location>
</feature>
<dbReference type="PROSITE" id="PS51435">
    <property type="entry name" value="AP_NUCLEASE_F1_4"/>
    <property type="match status" value="1"/>
</dbReference>
<keyword evidence="6" id="KW-0464">Manganese</keyword>
<feature type="binding site" evidence="6">
    <location>
        <position position="148"/>
    </location>
    <ligand>
        <name>Mg(2+)</name>
        <dbReference type="ChEBI" id="CHEBI:18420"/>
        <label>1</label>
    </ligand>
</feature>
<dbReference type="PANTHER" id="PTHR43250:SF2">
    <property type="entry name" value="EXODEOXYRIBONUCLEASE III"/>
    <property type="match status" value="1"/>
</dbReference>
<dbReference type="Gene3D" id="3.60.10.10">
    <property type="entry name" value="Endonuclease/exonuclease/phosphatase"/>
    <property type="match status" value="1"/>
</dbReference>
<dbReference type="AlphaFoldDB" id="A0A0W0W6C7"/>
<dbReference type="GO" id="GO:0046872">
    <property type="term" value="F:metal ion binding"/>
    <property type="evidence" value="ECO:0007669"/>
    <property type="project" value="UniProtKB-KW"/>
</dbReference>
<organism evidence="9 10">
    <name type="scientific">Legionella maceachernii</name>
    <dbReference type="NCBI Taxonomy" id="466"/>
    <lineage>
        <taxon>Bacteria</taxon>
        <taxon>Pseudomonadati</taxon>
        <taxon>Pseudomonadota</taxon>
        <taxon>Gammaproteobacteria</taxon>
        <taxon>Legionellales</taxon>
        <taxon>Legionellaceae</taxon>
        <taxon>Legionella</taxon>
    </lineage>
</organism>
<evidence type="ECO:0000256" key="2">
    <source>
        <dbReference type="ARBA" id="ARBA00022723"/>
    </source>
</evidence>
<evidence type="ECO:0000256" key="4">
    <source>
        <dbReference type="ARBA" id="ARBA00022842"/>
    </source>
</evidence>
<dbReference type="STRING" id="466.Lmac_1000"/>
<feature type="binding site" evidence="6">
    <location>
        <position position="146"/>
    </location>
    <ligand>
        <name>Mg(2+)</name>
        <dbReference type="ChEBI" id="CHEBI:18420"/>
        <label>1</label>
    </ligand>
</feature>
<feature type="binding site" evidence="6">
    <location>
        <position position="8"/>
    </location>
    <ligand>
        <name>Mg(2+)</name>
        <dbReference type="ChEBI" id="CHEBI:18420"/>
        <label>1</label>
    </ligand>
</feature>
<accession>A0A0W0W6C7</accession>
<dbReference type="GO" id="GO:0008311">
    <property type="term" value="F:double-stranded DNA 3'-5' DNA exonuclease activity"/>
    <property type="evidence" value="ECO:0007669"/>
    <property type="project" value="InterPro"/>
</dbReference>
<reference evidence="9 10" key="1">
    <citation type="submission" date="2015-11" db="EMBL/GenBank/DDBJ databases">
        <title>Genomic analysis of 38 Legionella species identifies large and diverse effector repertoires.</title>
        <authorList>
            <person name="Burstein D."/>
            <person name="Amaro F."/>
            <person name="Zusman T."/>
            <person name="Lifshitz Z."/>
            <person name="Cohen O."/>
            <person name="Gilbert J.A."/>
            <person name="Pupko T."/>
            <person name="Shuman H.A."/>
            <person name="Segal G."/>
        </authorList>
    </citation>
    <scope>NUCLEOTIDE SEQUENCE [LARGE SCALE GENOMIC DNA]</scope>
    <source>
        <strain evidence="9 10">PX-1-G2-E2</strain>
    </source>
</reference>